<dbReference type="PROSITE" id="PS50088">
    <property type="entry name" value="ANK_REPEAT"/>
    <property type="match status" value="1"/>
</dbReference>
<dbReference type="PANTHER" id="PTHR24171">
    <property type="entry name" value="ANKYRIN REPEAT DOMAIN-CONTAINING PROTEIN 39-RELATED"/>
    <property type="match status" value="1"/>
</dbReference>
<keyword evidence="1" id="KW-0677">Repeat</keyword>
<dbReference type="PROSITE" id="PS50297">
    <property type="entry name" value="ANK_REP_REGION"/>
    <property type="match status" value="1"/>
</dbReference>
<organism evidence="4 5">
    <name type="scientific">Ceutorhynchus assimilis</name>
    <name type="common">cabbage seed weevil</name>
    <dbReference type="NCBI Taxonomy" id="467358"/>
    <lineage>
        <taxon>Eukaryota</taxon>
        <taxon>Metazoa</taxon>
        <taxon>Ecdysozoa</taxon>
        <taxon>Arthropoda</taxon>
        <taxon>Hexapoda</taxon>
        <taxon>Insecta</taxon>
        <taxon>Pterygota</taxon>
        <taxon>Neoptera</taxon>
        <taxon>Endopterygota</taxon>
        <taxon>Coleoptera</taxon>
        <taxon>Polyphaga</taxon>
        <taxon>Cucujiformia</taxon>
        <taxon>Curculionidae</taxon>
        <taxon>Ceutorhynchinae</taxon>
        <taxon>Ceutorhynchus</taxon>
    </lineage>
</organism>
<reference evidence="4" key="1">
    <citation type="submission" date="2022-01" db="EMBL/GenBank/DDBJ databases">
        <authorList>
            <person name="King R."/>
        </authorList>
    </citation>
    <scope>NUCLEOTIDE SEQUENCE</scope>
</reference>
<dbReference type="SUPFAM" id="SSF48403">
    <property type="entry name" value="Ankyrin repeat"/>
    <property type="match status" value="1"/>
</dbReference>
<name>A0A9N9QRE6_9CUCU</name>
<evidence type="ECO:0000256" key="3">
    <source>
        <dbReference type="PROSITE-ProRule" id="PRU00023"/>
    </source>
</evidence>
<sequence>MSQHPPHNNHECKCSSDSTIARQSLEEMDFERGIWSAAQNGNIERVKKLSDSWKFQVDQRDSAGYTALHYAARNGHLSVCEYLVEKGADIDATTKSGLATALHRAVSAGKYIFHFI</sequence>
<keyword evidence="2 3" id="KW-0040">ANK repeat</keyword>
<evidence type="ECO:0008006" key="6">
    <source>
        <dbReference type="Google" id="ProtNLM"/>
    </source>
</evidence>
<evidence type="ECO:0000313" key="5">
    <source>
        <dbReference type="Proteomes" id="UP001152799"/>
    </source>
</evidence>
<proteinExistence type="predicted"/>
<dbReference type="AlphaFoldDB" id="A0A9N9QRE6"/>
<dbReference type="OrthoDB" id="539213at2759"/>
<keyword evidence="5" id="KW-1185">Reference proteome</keyword>
<protein>
    <recommendedName>
        <fullName evidence="6">Ankyrin repeat domain-containing protein 39</fullName>
    </recommendedName>
</protein>
<accession>A0A9N9QRE6</accession>
<evidence type="ECO:0000313" key="4">
    <source>
        <dbReference type="EMBL" id="CAG9771848.1"/>
    </source>
</evidence>
<evidence type="ECO:0000256" key="1">
    <source>
        <dbReference type="ARBA" id="ARBA00022737"/>
    </source>
</evidence>
<gene>
    <name evidence="4" type="ORF">CEUTPL_LOCUS12273</name>
</gene>
<dbReference type="InterPro" id="IPR002110">
    <property type="entry name" value="Ankyrin_rpt"/>
</dbReference>
<dbReference type="PANTHER" id="PTHR24171:SF9">
    <property type="entry name" value="ANKYRIN REPEAT DOMAIN-CONTAINING PROTEIN 39"/>
    <property type="match status" value="1"/>
</dbReference>
<evidence type="ECO:0000256" key="2">
    <source>
        <dbReference type="ARBA" id="ARBA00023043"/>
    </source>
</evidence>
<dbReference type="EMBL" id="OU892283">
    <property type="protein sequence ID" value="CAG9771848.1"/>
    <property type="molecule type" value="Genomic_DNA"/>
</dbReference>
<feature type="repeat" description="ANK" evidence="3">
    <location>
        <begin position="63"/>
        <end position="95"/>
    </location>
</feature>
<dbReference type="Gene3D" id="1.25.40.20">
    <property type="entry name" value="Ankyrin repeat-containing domain"/>
    <property type="match status" value="1"/>
</dbReference>
<dbReference type="SMART" id="SM00248">
    <property type="entry name" value="ANK"/>
    <property type="match status" value="1"/>
</dbReference>
<dbReference type="InterPro" id="IPR036770">
    <property type="entry name" value="Ankyrin_rpt-contain_sf"/>
</dbReference>
<dbReference type="Proteomes" id="UP001152799">
    <property type="component" value="Chromosome 7"/>
</dbReference>
<dbReference type="Pfam" id="PF12796">
    <property type="entry name" value="Ank_2"/>
    <property type="match status" value="1"/>
</dbReference>